<proteinExistence type="predicted"/>
<accession>A0ABP7KPQ5</accession>
<comment type="caution">
    <text evidence="2">The sequence shown here is derived from an EMBL/GenBank/DDBJ whole genome shotgun (WGS) entry which is preliminary data.</text>
</comment>
<dbReference type="EMBL" id="BAABCN010000008">
    <property type="protein sequence ID" value="GAA3884065.1"/>
    <property type="molecule type" value="Genomic_DNA"/>
</dbReference>
<evidence type="ECO:0000259" key="1">
    <source>
        <dbReference type="PROSITE" id="PS51459"/>
    </source>
</evidence>
<evidence type="ECO:0000313" key="2">
    <source>
        <dbReference type="EMBL" id="GAA3884065.1"/>
    </source>
</evidence>
<dbReference type="InterPro" id="IPR003812">
    <property type="entry name" value="Fido"/>
</dbReference>
<dbReference type="Proteomes" id="UP001501803">
    <property type="component" value="Unassembled WGS sequence"/>
</dbReference>
<reference evidence="3" key="1">
    <citation type="journal article" date="2019" name="Int. J. Syst. Evol. Microbiol.">
        <title>The Global Catalogue of Microorganisms (GCM) 10K type strain sequencing project: providing services to taxonomists for standard genome sequencing and annotation.</title>
        <authorList>
            <consortium name="The Broad Institute Genomics Platform"/>
            <consortium name="The Broad Institute Genome Sequencing Center for Infectious Disease"/>
            <person name="Wu L."/>
            <person name="Ma J."/>
        </authorList>
    </citation>
    <scope>NUCLEOTIDE SEQUENCE [LARGE SCALE GENOMIC DNA]</scope>
    <source>
        <strain evidence="3">JCM 17021</strain>
    </source>
</reference>
<evidence type="ECO:0000313" key="3">
    <source>
        <dbReference type="Proteomes" id="UP001501803"/>
    </source>
</evidence>
<feature type="domain" description="Fido" evidence="1">
    <location>
        <begin position="155"/>
        <end position="301"/>
    </location>
</feature>
<name>A0ABP7KPQ5_9MICO</name>
<sequence>MAEKSGPETGGGEKSPGLIRAWAVDPKRFAQPRPASGASRSPEPKVFLGNSATQVQLEETGITWDRSAVDWSLLERSTVDRVRSRFRASLPEYIWDAAALEGNPYTLPEVQTLLEGITVTGHRIADQDQILALNEGFNLIDKLVSGLVDGRNFHLDKATSDEVHAKVAVHEAIESGHFRGEGAAGGGGHVSIGALGTFHASEPGENGANLKREFRRLTAYLLEDLEDPREQAVAYFCAATRRHFYFDGNKRTSKLMMAGHLMNNGYDAISISARRQLEFNQLLAPLFDDGDATEMMRFIIDSRPE</sequence>
<protein>
    <recommendedName>
        <fullName evidence="1">Fido domain-containing protein</fullName>
    </recommendedName>
</protein>
<keyword evidence="3" id="KW-1185">Reference proteome</keyword>
<dbReference type="Gene3D" id="1.10.3290.10">
    <property type="entry name" value="Fido-like domain"/>
    <property type="match status" value="1"/>
</dbReference>
<dbReference type="InterPro" id="IPR036597">
    <property type="entry name" value="Fido-like_dom_sf"/>
</dbReference>
<organism evidence="2 3">
    <name type="scientific">Leifsonia kafniensis</name>
    <dbReference type="NCBI Taxonomy" id="475957"/>
    <lineage>
        <taxon>Bacteria</taxon>
        <taxon>Bacillati</taxon>
        <taxon>Actinomycetota</taxon>
        <taxon>Actinomycetes</taxon>
        <taxon>Micrococcales</taxon>
        <taxon>Microbacteriaceae</taxon>
        <taxon>Leifsonia</taxon>
    </lineage>
</organism>
<dbReference type="RefSeq" id="WP_345067769.1">
    <property type="nucleotide sequence ID" value="NZ_BAABCN010000008.1"/>
</dbReference>
<gene>
    <name evidence="2" type="ORF">GCM10022381_27820</name>
</gene>
<dbReference type="PROSITE" id="PS51459">
    <property type="entry name" value="FIDO"/>
    <property type="match status" value="1"/>
</dbReference>
<dbReference type="SUPFAM" id="SSF140931">
    <property type="entry name" value="Fic-like"/>
    <property type="match status" value="1"/>
</dbReference>